<feature type="transmembrane region" description="Helical" evidence="6">
    <location>
        <begin position="47"/>
        <end position="68"/>
    </location>
</feature>
<feature type="transmembrane region" description="Helical" evidence="6">
    <location>
        <begin position="175"/>
        <end position="195"/>
    </location>
</feature>
<dbReference type="InterPro" id="IPR004307">
    <property type="entry name" value="TspO_MBR"/>
</dbReference>
<protein>
    <recommendedName>
        <fullName evidence="9">TSPO</fullName>
    </recommendedName>
</protein>
<evidence type="ECO:0000256" key="2">
    <source>
        <dbReference type="ARBA" id="ARBA00007524"/>
    </source>
</evidence>
<name>A0AAW1LDL6_SAPOF</name>
<dbReference type="PANTHER" id="PTHR10057">
    <property type="entry name" value="PERIPHERAL-TYPE BENZODIAZEPINE RECEPTOR"/>
    <property type="match status" value="1"/>
</dbReference>
<comment type="subcellular location">
    <subcellularLocation>
        <location evidence="1">Membrane</location>
        <topology evidence="1">Multi-pass membrane protein</topology>
    </subcellularLocation>
</comment>
<dbReference type="CDD" id="cd15904">
    <property type="entry name" value="TSPO_MBR"/>
    <property type="match status" value="1"/>
</dbReference>
<comment type="caution">
    <text evidence="7">The sequence shown here is derived from an EMBL/GenBank/DDBJ whole genome shotgun (WGS) entry which is preliminary data.</text>
</comment>
<dbReference type="Proteomes" id="UP001443914">
    <property type="component" value="Unassembled WGS sequence"/>
</dbReference>
<dbReference type="AlphaFoldDB" id="A0AAW1LDL6"/>
<keyword evidence="5 6" id="KW-0472">Membrane</keyword>
<dbReference type="InterPro" id="IPR038330">
    <property type="entry name" value="TspO/MBR-related_sf"/>
</dbReference>
<dbReference type="GO" id="GO:0016020">
    <property type="term" value="C:membrane"/>
    <property type="evidence" value="ECO:0007669"/>
    <property type="project" value="UniProtKB-SubCell"/>
</dbReference>
<feature type="transmembrane region" description="Helical" evidence="6">
    <location>
        <begin position="145"/>
        <end position="163"/>
    </location>
</feature>
<reference evidence="7" key="1">
    <citation type="submission" date="2024-03" db="EMBL/GenBank/DDBJ databases">
        <title>WGS assembly of Saponaria officinalis var. Norfolk2.</title>
        <authorList>
            <person name="Jenkins J."/>
            <person name="Shu S."/>
            <person name="Grimwood J."/>
            <person name="Barry K."/>
            <person name="Goodstein D."/>
            <person name="Schmutz J."/>
            <person name="Leebens-Mack J."/>
            <person name="Osbourn A."/>
        </authorList>
    </citation>
    <scope>NUCLEOTIDE SEQUENCE [LARGE SCALE GENOMIC DNA]</scope>
    <source>
        <strain evidence="7">JIC</strain>
    </source>
</reference>
<dbReference type="Gene3D" id="1.20.1260.100">
    <property type="entry name" value="TspO/MBR protein"/>
    <property type="match status" value="1"/>
</dbReference>
<dbReference type="GO" id="GO:0033013">
    <property type="term" value="P:tetrapyrrole metabolic process"/>
    <property type="evidence" value="ECO:0007669"/>
    <property type="project" value="UniProtKB-ARBA"/>
</dbReference>
<keyword evidence="8" id="KW-1185">Reference proteome</keyword>
<keyword evidence="4 6" id="KW-1133">Transmembrane helix</keyword>
<organism evidence="7 8">
    <name type="scientific">Saponaria officinalis</name>
    <name type="common">Common soapwort</name>
    <name type="synonym">Lychnis saponaria</name>
    <dbReference type="NCBI Taxonomy" id="3572"/>
    <lineage>
        <taxon>Eukaryota</taxon>
        <taxon>Viridiplantae</taxon>
        <taxon>Streptophyta</taxon>
        <taxon>Embryophyta</taxon>
        <taxon>Tracheophyta</taxon>
        <taxon>Spermatophyta</taxon>
        <taxon>Magnoliopsida</taxon>
        <taxon>eudicotyledons</taxon>
        <taxon>Gunneridae</taxon>
        <taxon>Pentapetalae</taxon>
        <taxon>Caryophyllales</taxon>
        <taxon>Caryophyllaceae</taxon>
        <taxon>Caryophylleae</taxon>
        <taxon>Saponaria</taxon>
    </lineage>
</organism>
<evidence type="ECO:0000313" key="8">
    <source>
        <dbReference type="Proteomes" id="UP001443914"/>
    </source>
</evidence>
<evidence type="ECO:0008006" key="9">
    <source>
        <dbReference type="Google" id="ProtNLM"/>
    </source>
</evidence>
<evidence type="ECO:0000256" key="6">
    <source>
        <dbReference type="SAM" id="Phobius"/>
    </source>
</evidence>
<dbReference type="PANTHER" id="PTHR10057:SF0">
    <property type="entry name" value="TRANSLOCATOR PROTEIN"/>
    <property type="match status" value="1"/>
</dbReference>
<evidence type="ECO:0000256" key="5">
    <source>
        <dbReference type="ARBA" id="ARBA00023136"/>
    </source>
</evidence>
<sequence length="196" mass="21579">MDTQNLTHRTTPTTDDDDTAAVRTNTVDDVDENKETRRPKTVLANRGLKTMGIAITLPILLTLTNIYFFGSNNNYRLTSRPTWVPPIWALHAACLGSAGLMGLSGWMVWAEGGFHRKPGMMGLYLGQLGLGLVWDPVVFGMRANGVGLMVGLGVCYALWRCYRSFREVNKTAADLVLPCLGWAGLLAFVNLKFLLT</sequence>
<accession>A0AAW1LDL6</accession>
<dbReference type="Pfam" id="PF03073">
    <property type="entry name" value="TspO_MBR"/>
    <property type="match status" value="1"/>
</dbReference>
<dbReference type="EMBL" id="JBDFQZ010000004">
    <property type="protein sequence ID" value="KAK9733654.1"/>
    <property type="molecule type" value="Genomic_DNA"/>
</dbReference>
<evidence type="ECO:0000256" key="3">
    <source>
        <dbReference type="ARBA" id="ARBA00022692"/>
    </source>
</evidence>
<evidence type="ECO:0000256" key="1">
    <source>
        <dbReference type="ARBA" id="ARBA00004141"/>
    </source>
</evidence>
<dbReference type="FunFam" id="1.20.1260.100:FF:000001">
    <property type="entry name" value="translocator protein 2"/>
    <property type="match status" value="1"/>
</dbReference>
<keyword evidence="3 6" id="KW-0812">Transmembrane</keyword>
<gene>
    <name evidence="7" type="ORF">RND81_04G082000</name>
</gene>
<comment type="similarity">
    <text evidence="2">Belongs to the TspO/BZRP family.</text>
</comment>
<evidence type="ECO:0000256" key="4">
    <source>
        <dbReference type="ARBA" id="ARBA00022989"/>
    </source>
</evidence>
<proteinExistence type="inferred from homology"/>
<feature type="transmembrane region" description="Helical" evidence="6">
    <location>
        <begin position="88"/>
        <end position="109"/>
    </location>
</feature>
<evidence type="ECO:0000313" key="7">
    <source>
        <dbReference type="EMBL" id="KAK9733654.1"/>
    </source>
</evidence>